<evidence type="ECO:0000313" key="3">
    <source>
        <dbReference type="EMBL" id="RVX73031.1"/>
    </source>
</evidence>
<dbReference type="AlphaFoldDB" id="A0A438NBQ6"/>
<keyword evidence="1" id="KW-1133">Transmembrane helix</keyword>
<feature type="transmembrane region" description="Helical" evidence="1">
    <location>
        <begin position="132"/>
        <end position="151"/>
    </location>
</feature>
<gene>
    <name evidence="3" type="ORF">B0A52_02157</name>
</gene>
<dbReference type="OrthoDB" id="405906at2759"/>
<feature type="transmembrane region" description="Helical" evidence="1">
    <location>
        <begin position="100"/>
        <end position="120"/>
    </location>
</feature>
<protein>
    <recommendedName>
        <fullName evidence="2">DUF7703 domain-containing protein</fullName>
    </recommendedName>
</protein>
<feature type="domain" description="DUF7703" evidence="2">
    <location>
        <begin position="32"/>
        <end position="261"/>
    </location>
</feature>
<evidence type="ECO:0000259" key="2">
    <source>
        <dbReference type="Pfam" id="PF24802"/>
    </source>
</evidence>
<feature type="transmembrane region" description="Helical" evidence="1">
    <location>
        <begin position="209"/>
        <end position="228"/>
    </location>
</feature>
<dbReference type="InterPro" id="IPR056120">
    <property type="entry name" value="DUF7703"/>
</dbReference>
<dbReference type="PANTHER" id="PTHR37013">
    <property type="entry name" value="INTEGRAL MEMBRANE PROTEIN (AFU_ORTHOLOGUE AFUA_1G05950)-RELATED"/>
    <property type="match status" value="1"/>
</dbReference>
<evidence type="ECO:0000313" key="4">
    <source>
        <dbReference type="Proteomes" id="UP000288859"/>
    </source>
</evidence>
<keyword evidence="1" id="KW-0472">Membrane</keyword>
<sequence>MACATLYRRDSERYAAAVHKQLFDHQYSVDSVIVTLSTALALYNSLEMILLIASTFKRWSGLYFWSLSACNAGVILYAIGIMLGYFSLGALWIGKIILDLGWLLMISCQALVLYSRLGLIIDDLKILNGVKWMIILTSCTVLPTVIVLDFGNTYSGMSTFSQAYFYIEHIQMTVITLQELIISGLYVFKTTKLLNIISATNTRSLVWQLLTINLIIILMDVALVVLQYKHYQLYQESIKGFVYSVKLKLELNILSKLVNLVHGNPSNRRMTLEAIDSNAIAGQAQAELRRELFASSPEGEYEQYKSHTAVSKGETALNENIANGLESKESREIFEVVSQQTVRTHRTSDRESDVLYADAIRDMK</sequence>
<accession>A0A438NBQ6</accession>
<dbReference type="EMBL" id="NAJM01000009">
    <property type="protein sequence ID" value="RVX73031.1"/>
    <property type="molecule type" value="Genomic_DNA"/>
</dbReference>
<evidence type="ECO:0000256" key="1">
    <source>
        <dbReference type="SAM" id="Phobius"/>
    </source>
</evidence>
<organism evidence="3 4">
    <name type="scientific">Exophiala mesophila</name>
    <name type="common">Black yeast-like fungus</name>
    <dbReference type="NCBI Taxonomy" id="212818"/>
    <lineage>
        <taxon>Eukaryota</taxon>
        <taxon>Fungi</taxon>
        <taxon>Dikarya</taxon>
        <taxon>Ascomycota</taxon>
        <taxon>Pezizomycotina</taxon>
        <taxon>Eurotiomycetes</taxon>
        <taxon>Chaetothyriomycetidae</taxon>
        <taxon>Chaetothyriales</taxon>
        <taxon>Herpotrichiellaceae</taxon>
        <taxon>Exophiala</taxon>
    </lineage>
</organism>
<name>A0A438NBQ6_EXOME</name>
<proteinExistence type="predicted"/>
<dbReference type="Pfam" id="PF24802">
    <property type="entry name" value="DUF7703"/>
    <property type="match status" value="1"/>
</dbReference>
<feature type="transmembrane region" description="Helical" evidence="1">
    <location>
        <begin position="32"/>
        <end position="53"/>
    </location>
</feature>
<feature type="transmembrane region" description="Helical" evidence="1">
    <location>
        <begin position="163"/>
        <end position="188"/>
    </location>
</feature>
<reference evidence="3 4" key="1">
    <citation type="submission" date="2017-03" db="EMBL/GenBank/DDBJ databases">
        <title>Genomes of endolithic fungi from Antarctica.</title>
        <authorList>
            <person name="Coleine C."/>
            <person name="Masonjones S."/>
            <person name="Stajich J.E."/>
        </authorList>
    </citation>
    <scope>NUCLEOTIDE SEQUENCE [LARGE SCALE GENOMIC DNA]</scope>
    <source>
        <strain evidence="3 4">CCFEE 6314</strain>
    </source>
</reference>
<comment type="caution">
    <text evidence="3">The sequence shown here is derived from an EMBL/GenBank/DDBJ whole genome shotgun (WGS) entry which is preliminary data.</text>
</comment>
<keyword evidence="1" id="KW-0812">Transmembrane</keyword>
<dbReference type="Proteomes" id="UP000288859">
    <property type="component" value="Unassembled WGS sequence"/>
</dbReference>
<dbReference type="PANTHER" id="PTHR37013:SF3">
    <property type="entry name" value="INTEGRAL MEMBRANE PROTEIN (AFU_ORTHOLOGUE AFUA_1G05950)"/>
    <property type="match status" value="1"/>
</dbReference>